<evidence type="ECO:0000313" key="1">
    <source>
        <dbReference type="EMBL" id="KAI0093340.1"/>
    </source>
</evidence>
<organism evidence="1 2">
    <name type="scientific">Irpex rosettiformis</name>
    <dbReference type="NCBI Taxonomy" id="378272"/>
    <lineage>
        <taxon>Eukaryota</taxon>
        <taxon>Fungi</taxon>
        <taxon>Dikarya</taxon>
        <taxon>Basidiomycota</taxon>
        <taxon>Agaricomycotina</taxon>
        <taxon>Agaricomycetes</taxon>
        <taxon>Polyporales</taxon>
        <taxon>Irpicaceae</taxon>
        <taxon>Irpex</taxon>
    </lineage>
</organism>
<dbReference type="EMBL" id="MU274902">
    <property type="protein sequence ID" value="KAI0093340.1"/>
    <property type="molecule type" value="Genomic_DNA"/>
</dbReference>
<proteinExistence type="predicted"/>
<sequence>MSLKAVVKSVISGDSLILHGPPGPNGKPPKERVLHLADISAPRMGTAAREDEPWAYEAREYLRSNAVGKHVLFTIAHNLPSNDDTERAIGSVEISGVDVASELLKAGWAKLKDIKREPTEADLKKRDLEAEAKAAGKGVWNPHGPKAHAVHYAMPTDSQAFIAEWKGKPIDAIVEQVKDGSTLRVRLLLPEGDHQLVNITLAGVRSPRCANRPEEITEPFGEEAKWFTEQRLLQRPVKVTLLSLPSSTATPFQATASAPAPATASIFIGTVLHPAGNVAEHLVASGLARIVDWHAGMLAAGGAMERLRQAERSAKERRANLYAGSPTPAAKSNGHAVSGGASANFDGVVTRVWSGDQISVADKDTGRERRVQLSSTRAPRLSDPKQAHYAQEAREFLRKKLIGKHVKIRVDFVRPKEGEFDERECATVLFGNANNNVAELLVERGLASVVRHRRDDEDRSPDYDKLMAAEQTAVNETRGIHSGKELPAPKQPLNISETHNRAAPFVNSFKRQGRIPAVVDYVAAGSRFKIFLPKDNQVLTLVLSGIRAPRTARNASEKSEPYGAESSEFANRRYMQRDVEFEVYDVDKSGGFIGALYLNKTENAAITLVKEGLATVHSYSADTLSWAKQLYDAEEEAKQAKRKIWEDYDAEAQEAEAAAEQEEESGPLKSEYQDIIISDVRTHNGVNFSIQILNTEGIKHLLELMREFSQYHKTVASPAGFVPKSNDLVSAKFSDGQWYRARVRRVSPVKREAEVTFIDYGNQGTVGFNDIRPLDPRFRSLPGQAHDARLSFIKIVGPESEYHQEAVDRFRQLCDGKKLVANTDFKEGSLLHLRLMDGEQHTDSLSSVNVDLLREGLATIDRKGCRYLSSYPQVLKKMQEAVKEAKRDRMGIFEFGDVEEDD</sequence>
<accession>A0ACB8UI08</accession>
<protein>
    <submittedName>
        <fullName evidence="1">Transcription factor</fullName>
    </submittedName>
</protein>
<reference evidence="1" key="1">
    <citation type="journal article" date="2021" name="Environ. Microbiol.">
        <title>Gene family expansions and transcriptome signatures uncover fungal adaptations to wood decay.</title>
        <authorList>
            <person name="Hage H."/>
            <person name="Miyauchi S."/>
            <person name="Viragh M."/>
            <person name="Drula E."/>
            <person name="Min B."/>
            <person name="Chaduli D."/>
            <person name="Navarro D."/>
            <person name="Favel A."/>
            <person name="Norest M."/>
            <person name="Lesage-Meessen L."/>
            <person name="Balint B."/>
            <person name="Merenyi Z."/>
            <person name="de Eugenio L."/>
            <person name="Morin E."/>
            <person name="Martinez A.T."/>
            <person name="Baldrian P."/>
            <person name="Stursova M."/>
            <person name="Martinez M.J."/>
            <person name="Novotny C."/>
            <person name="Magnuson J.K."/>
            <person name="Spatafora J.W."/>
            <person name="Maurice S."/>
            <person name="Pangilinan J."/>
            <person name="Andreopoulos W."/>
            <person name="LaButti K."/>
            <person name="Hundley H."/>
            <person name="Na H."/>
            <person name="Kuo A."/>
            <person name="Barry K."/>
            <person name="Lipzen A."/>
            <person name="Henrissat B."/>
            <person name="Riley R."/>
            <person name="Ahrendt S."/>
            <person name="Nagy L.G."/>
            <person name="Grigoriev I.V."/>
            <person name="Martin F."/>
            <person name="Rosso M.N."/>
        </authorList>
    </citation>
    <scope>NUCLEOTIDE SEQUENCE</scope>
    <source>
        <strain evidence="1">CBS 384.51</strain>
    </source>
</reference>
<name>A0ACB8UI08_9APHY</name>
<keyword evidence="2" id="KW-1185">Reference proteome</keyword>
<gene>
    <name evidence="1" type="ORF">BDY19DRAFT_989987</name>
</gene>
<comment type="caution">
    <text evidence="1">The sequence shown here is derived from an EMBL/GenBank/DDBJ whole genome shotgun (WGS) entry which is preliminary data.</text>
</comment>
<evidence type="ECO:0000313" key="2">
    <source>
        <dbReference type="Proteomes" id="UP001055072"/>
    </source>
</evidence>
<dbReference type="Proteomes" id="UP001055072">
    <property type="component" value="Unassembled WGS sequence"/>
</dbReference>